<keyword evidence="1" id="KW-0732">Signal</keyword>
<dbReference type="GeneID" id="28737133"/>
<reference evidence="2 3" key="1">
    <citation type="submission" date="2015-06" db="EMBL/GenBank/DDBJ databases">
        <title>Draft genome of the ant-associated black yeast Phialophora attae CBS 131958.</title>
        <authorList>
            <person name="Moreno L.F."/>
            <person name="Stielow B.J."/>
            <person name="de Hoog S."/>
            <person name="Vicente V.A."/>
            <person name="Weiss V.A."/>
            <person name="de Vries M."/>
            <person name="Cruz L.M."/>
            <person name="Souza E.M."/>
        </authorList>
    </citation>
    <scope>NUCLEOTIDE SEQUENCE [LARGE SCALE GENOMIC DNA]</scope>
    <source>
        <strain evidence="2 3">CBS 131958</strain>
    </source>
</reference>
<evidence type="ECO:0000313" key="2">
    <source>
        <dbReference type="EMBL" id="KPI39403.1"/>
    </source>
</evidence>
<feature type="signal peptide" evidence="1">
    <location>
        <begin position="1"/>
        <end position="20"/>
    </location>
</feature>
<dbReference type="RefSeq" id="XP_017999366.1">
    <property type="nucleotide sequence ID" value="XM_018145253.1"/>
</dbReference>
<comment type="caution">
    <text evidence="2">The sequence shown here is derived from an EMBL/GenBank/DDBJ whole genome shotgun (WGS) entry which is preliminary data.</text>
</comment>
<protein>
    <submittedName>
        <fullName evidence="2">Uncharacterized protein</fullName>
    </submittedName>
</protein>
<name>A0A0N1HSU9_9EURO</name>
<accession>A0A0N1HSU9</accession>
<feature type="chain" id="PRO_5005873535" evidence="1">
    <location>
        <begin position="21"/>
        <end position="129"/>
    </location>
</feature>
<sequence>MHFPIPAFLGALLLAASVSAGPFHYSKFDKSIDVQSTSETYTRPSPAVIGFPPANTDFEAGEQVYTAAVKANFNMPRDVEDQSSNDHGKARRKILLDKIIQYVKSGKGSKTNAAMYQDVGGDPGDGTWG</sequence>
<dbReference type="VEuPathDB" id="FungiDB:AB675_5070"/>
<dbReference type="EMBL" id="LFJN01000015">
    <property type="protein sequence ID" value="KPI39403.1"/>
    <property type="molecule type" value="Genomic_DNA"/>
</dbReference>
<gene>
    <name evidence="2" type="ORF">AB675_5070</name>
</gene>
<evidence type="ECO:0000313" key="3">
    <source>
        <dbReference type="Proteomes" id="UP000038010"/>
    </source>
</evidence>
<proteinExistence type="predicted"/>
<keyword evidence="3" id="KW-1185">Reference proteome</keyword>
<dbReference type="AlphaFoldDB" id="A0A0N1HSU9"/>
<dbReference type="Proteomes" id="UP000038010">
    <property type="component" value="Unassembled WGS sequence"/>
</dbReference>
<evidence type="ECO:0000256" key="1">
    <source>
        <dbReference type="SAM" id="SignalP"/>
    </source>
</evidence>
<organism evidence="2 3">
    <name type="scientific">Cyphellophora attinorum</name>
    <dbReference type="NCBI Taxonomy" id="1664694"/>
    <lineage>
        <taxon>Eukaryota</taxon>
        <taxon>Fungi</taxon>
        <taxon>Dikarya</taxon>
        <taxon>Ascomycota</taxon>
        <taxon>Pezizomycotina</taxon>
        <taxon>Eurotiomycetes</taxon>
        <taxon>Chaetothyriomycetidae</taxon>
        <taxon>Chaetothyriales</taxon>
        <taxon>Cyphellophoraceae</taxon>
        <taxon>Cyphellophora</taxon>
    </lineage>
</organism>